<accession>A0A1M5Q4C5</accession>
<dbReference type="AlphaFoldDB" id="A0A1M5Q4C5"/>
<dbReference type="InterPro" id="IPR004593">
    <property type="entry name" value="SbcD"/>
</dbReference>
<evidence type="ECO:0000256" key="2">
    <source>
        <dbReference type="ARBA" id="ARBA00011322"/>
    </source>
</evidence>
<dbReference type="Pfam" id="PF00149">
    <property type="entry name" value="Metallophos"/>
    <property type="match status" value="1"/>
</dbReference>
<dbReference type="SUPFAM" id="SSF56300">
    <property type="entry name" value="Metallo-dependent phosphatases"/>
    <property type="match status" value="1"/>
</dbReference>
<keyword evidence="6 7" id="KW-0269">Exonuclease</keyword>
<dbReference type="Gene3D" id="3.60.21.10">
    <property type="match status" value="1"/>
</dbReference>
<dbReference type="InterPro" id="IPR029052">
    <property type="entry name" value="Metallo-depent_PP-like"/>
</dbReference>
<evidence type="ECO:0000256" key="4">
    <source>
        <dbReference type="ARBA" id="ARBA00022722"/>
    </source>
</evidence>
<evidence type="ECO:0000256" key="1">
    <source>
        <dbReference type="ARBA" id="ARBA00010555"/>
    </source>
</evidence>
<feature type="domain" description="Calcineurin-like phosphoesterase" evidence="8">
    <location>
        <begin position="1"/>
        <end position="214"/>
    </location>
</feature>
<keyword evidence="5 7" id="KW-0378">Hydrolase</keyword>
<dbReference type="InterPro" id="IPR004843">
    <property type="entry name" value="Calcineurin-like_PHP"/>
</dbReference>
<dbReference type="Proteomes" id="UP000184032">
    <property type="component" value="Unassembled WGS sequence"/>
</dbReference>
<dbReference type="STRING" id="1120995.SAMN02745245_00500"/>
<evidence type="ECO:0000256" key="3">
    <source>
        <dbReference type="ARBA" id="ARBA00013365"/>
    </source>
</evidence>
<dbReference type="EMBL" id="FQXI01000002">
    <property type="protein sequence ID" value="SHH08985.1"/>
    <property type="molecule type" value="Genomic_DNA"/>
</dbReference>
<keyword evidence="7" id="KW-0235">DNA replication</keyword>
<evidence type="ECO:0000256" key="6">
    <source>
        <dbReference type="ARBA" id="ARBA00022839"/>
    </source>
</evidence>
<comment type="similarity">
    <text evidence="1 7">Belongs to the SbcD family.</text>
</comment>
<evidence type="ECO:0000256" key="5">
    <source>
        <dbReference type="ARBA" id="ARBA00022801"/>
    </source>
</evidence>
<keyword evidence="7" id="KW-0233">DNA recombination</keyword>
<dbReference type="NCBIfam" id="TIGR00619">
    <property type="entry name" value="sbcd"/>
    <property type="match status" value="1"/>
</dbReference>
<reference evidence="10 11" key="1">
    <citation type="submission" date="2016-11" db="EMBL/GenBank/DDBJ databases">
        <authorList>
            <person name="Jaros S."/>
            <person name="Januszkiewicz K."/>
            <person name="Wedrychowicz H."/>
        </authorList>
    </citation>
    <scope>NUCLEOTIDE SEQUENCE [LARGE SCALE GENOMIC DNA]</scope>
    <source>
        <strain evidence="10 11">DSM 21120</strain>
    </source>
</reference>
<dbReference type="RefSeq" id="WP_073183440.1">
    <property type="nucleotide sequence ID" value="NZ_FQXI01000002.1"/>
</dbReference>
<dbReference type="GO" id="GO:0006310">
    <property type="term" value="P:DNA recombination"/>
    <property type="evidence" value="ECO:0007669"/>
    <property type="project" value="UniProtKB-KW"/>
</dbReference>
<name>A0A1M5Q4C5_9FIRM</name>
<gene>
    <name evidence="7" type="primary">sbcD</name>
    <name evidence="10" type="ORF">SAMN02745245_00500</name>
</gene>
<dbReference type="GO" id="GO:0008408">
    <property type="term" value="F:3'-5' exonuclease activity"/>
    <property type="evidence" value="ECO:0007669"/>
    <property type="project" value="InterPro"/>
</dbReference>
<dbReference type="PANTHER" id="PTHR30337:SF0">
    <property type="entry name" value="NUCLEASE SBCCD SUBUNIT D"/>
    <property type="match status" value="1"/>
</dbReference>
<dbReference type="InterPro" id="IPR026843">
    <property type="entry name" value="SbcD_C"/>
</dbReference>
<evidence type="ECO:0000256" key="7">
    <source>
        <dbReference type="RuleBase" id="RU363069"/>
    </source>
</evidence>
<evidence type="ECO:0000313" key="10">
    <source>
        <dbReference type="EMBL" id="SHH08985.1"/>
    </source>
</evidence>
<keyword evidence="11" id="KW-1185">Reference proteome</keyword>
<evidence type="ECO:0000259" key="8">
    <source>
        <dbReference type="Pfam" id="PF00149"/>
    </source>
</evidence>
<evidence type="ECO:0000313" key="11">
    <source>
        <dbReference type="Proteomes" id="UP000184032"/>
    </source>
</evidence>
<dbReference type="GO" id="GO:0004519">
    <property type="term" value="F:endonuclease activity"/>
    <property type="evidence" value="ECO:0007669"/>
    <property type="project" value="UniProtKB-KW"/>
</dbReference>
<keyword evidence="7" id="KW-0255">Endonuclease</keyword>
<dbReference type="CDD" id="cd00840">
    <property type="entry name" value="MPP_Mre11_N"/>
    <property type="match status" value="1"/>
</dbReference>
<dbReference type="Pfam" id="PF12320">
    <property type="entry name" value="SbcD_C"/>
    <property type="match status" value="1"/>
</dbReference>
<sequence>MKVIHLSDLHIGKRVNEFSMIEDQEYILEEILKIIDSENPEVVMIAGDVYDKSVPPAEAVGLFDDFLFKLAKREVTVLIIAGNHDSVARLSFGSRIFDNSGVYISPIYDGNIKEVSLSDEYGSVNFYLLPFIKPVNVRQCFPEEEINSYTDAVRVAIENIDLNEDERNVLITHQFVTGAVRSDSEEVSVGGSDNVDGEVFKKFDYVALGHIHKPQKIMRDTIRYCGTPLKYSFSEASHQKSVTILEFGDKKEEVKIRMRELIPLRDLREIRGTYMEVTAKSFYENTNKEDYLHITLTDEENIVDAIGKLRTIYPNIMRIDYDNERTRTENKIDRASDVETKSPLELFEDFYKLQNNGEINSEQENYLVELIEKVWEGK</sequence>
<dbReference type="GO" id="GO:0006260">
    <property type="term" value="P:DNA replication"/>
    <property type="evidence" value="ECO:0007669"/>
    <property type="project" value="UniProtKB-KW"/>
</dbReference>
<protein>
    <recommendedName>
        <fullName evidence="3 7">Nuclease SbcCD subunit D</fullName>
    </recommendedName>
</protein>
<keyword evidence="4 7" id="KW-0540">Nuclease</keyword>
<evidence type="ECO:0000259" key="9">
    <source>
        <dbReference type="Pfam" id="PF12320"/>
    </source>
</evidence>
<feature type="domain" description="Nuclease SbcCD subunit D C-terminal" evidence="9">
    <location>
        <begin position="263"/>
        <end position="354"/>
    </location>
</feature>
<dbReference type="OrthoDB" id="9773856at2"/>
<dbReference type="InterPro" id="IPR041796">
    <property type="entry name" value="Mre11_N"/>
</dbReference>
<comment type="subunit">
    <text evidence="2 7">Heterodimer of SbcC and SbcD.</text>
</comment>
<dbReference type="PANTHER" id="PTHR30337">
    <property type="entry name" value="COMPONENT OF ATP-DEPENDENT DSDNA EXONUCLEASE"/>
    <property type="match status" value="1"/>
</dbReference>
<comment type="function">
    <text evidence="7">SbcCD cleaves DNA hairpin structures. These structures can inhibit DNA replication and are intermediates in certain DNA recombination reactions. The complex acts as a 3'-&gt;5' double strand exonuclease that can open hairpins. It also has a 5' single-strand endonuclease activity.</text>
</comment>
<organism evidence="10 11">
    <name type="scientific">Anaerosphaera aminiphila DSM 21120</name>
    <dbReference type="NCBI Taxonomy" id="1120995"/>
    <lineage>
        <taxon>Bacteria</taxon>
        <taxon>Bacillati</taxon>
        <taxon>Bacillota</taxon>
        <taxon>Tissierellia</taxon>
        <taxon>Tissierellales</taxon>
        <taxon>Peptoniphilaceae</taxon>
        <taxon>Anaerosphaera</taxon>
    </lineage>
</organism>
<dbReference type="InterPro" id="IPR050535">
    <property type="entry name" value="DNA_Repair-Maintenance_Comp"/>
</dbReference>
<proteinExistence type="inferred from homology"/>